<sequence>MTKREDSTGQRLSTSLFSSMTAFNVNCVSMYFCSALLPGFLIKRSGRDNKGGFWGCNVRVGLHIDMAGGAVRLTSVGGGDALRLVALMGETIPALVNAAVNVGVKDIIKVGDKGATLAGLKGEGAVTTVSAMVSEIGANVLLILGGGGLGTVNGAELTGGYGTDSGEFGIGISLVLEIAGKGSGVGILEMMEMGFTVHREPVSGNMDGFPNAANEEVSTAFWISASSGGALTVLCPQVLTVRSVMLFSISSSGILATTSWKIL</sequence>
<dbReference type="Proteomes" id="UP000186922">
    <property type="component" value="Unassembled WGS sequence"/>
</dbReference>
<proteinExistence type="predicted"/>
<reference evidence="2 3" key="1">
    <citation type="journal article" date="2016" name="Nat. Commun.">
        <title>Extremotolerant tardigrade genome and improved radiotolerance of human cultured cells by tardigrade-unique protein.</title>
        <authorList>
            <person name="Hashimoto T."/>
            <person name="Horikawa D.D."/>
            <person name="Saito Y."/>
            <person name="Kuwahara H."/>
            <person name="Kozuka-Hata H."/>
            <person name="Shin-I T."/>
            <person name="Minakuchi Y."/>
            <person name="Ohishi K."/>
            <person name="Motoyama A."/>
            <person name="Aizu T."/>
            <person name="Enomoto A."/>
            <person name="Kondo K."/>
            <person name="Tanaka S."/>
            <person name="Hara Y."/>
            <person name="Koshikawa S."/>
            <person name="Sagara H."/>
            <person name="Miura T."/>
            <person name="Yokobori S."/>
            <person name="Miyagawa K."/>
            <person name="Suzuki Y."/>
            <person name="Kubo T."/>
            <person name="Oyama M."/>
            <person name="Kohara Y."/>
            <person name="Fujiyama A."/>
            <person name="Arakawa K."/>
            <person name="Katayama T."/>
            <person name="Toyoda A."/>
            <person name="Kunieda T."/>
        </authorList>
    </citation>
    <scope>NUCLEOTIDE SEQUENCE [LARGE SCALE GENOMIC DNA]</scope>
    <source>
        <strain evidence="2 3">YOKOZUNA-1</strain>
    </source>
</reference>
<accession>A0A1D1VH61</accession>
<keyword evidence="1" id="KW-1133">Transmembrane helix</keyword>
<keyword evidence="1" id="KW-0472">Membrane</keyword>
<keyword evidence="3" id="KW-1185">Reference proteome</keyword>
<feature type="transmembrane region" description="Helical" evidence="1">
    <location>
        <begin position="20"/>
        <end position="42"/>
    </location>
</feature>
<organism evidence="2 3">
    <name type="scientific">Ramazzottius varieornatus</name>
    <name type="common">Water bear</name>
    <name type="synonym">Tardigrade</name>
    <dbReference type="NCBI Taxonomy" id="947166"/>
    <lineage>
        <taxon>Eukaryota</taxon>
        <taxon>Metazoa</taxon>
        <taxon>Ecdysozoa</taxon>
        <taxon>Tardigrada</taxon>
        <taxon>Eutardigrada</taxon>
        <taxon>Parachela</taxon>
        <taxon>Hypsibioidea</taxon>
        <taxon>Ramazzottiidae</taxon>
        <taxon>Ramazzottius</taxon>
    </lineage>
</organism>
<dbReference type="EMBL" id="BDGG01000006">
    <property type="protein sequence ID" value="GAV00126.1"/>
    <property type="molecule type" value="Genomic_DNA"/>
</dbReference>
<name>A0A1D1VH61_RAMVA</name>
<evidence type="ECO:0000313" key="3">
    <source>
        <dbReference type="Proteomes" id="UP000186922"/>
    </source>
</evidence>
<dbReference type="AlphaFoldDB" id="A0A1D1VH61"/>
<gene>
    <name evidence="2" type="primary">RvY_11016</name>
    <name evidence="2" type="synonym">RvY_11016.1</name>
    <name evidence="2" type="ORF">RvY_11016-1</name>
</gene>
<keyword evidence="1" id="KW-0812">Transmembrane</keyword>
<protein>
    <submittedName>
        <fullName evidence="2">Uncharacterized protein</fullName>
    </submittedName>
</protein>
<evidence type="ECO:0000256" key="1">
    <source>
        <dbReference type="SAM" id="Phobius"/>
    </source>
</evidence>
<evidence type="ECO:0000313" key="2">
    <source>
        <dbReference type="EMBL" id="GAV00126.1"/>
    </source>
</evidence>
<comment type="caution">
    <text evidence="2">The sequence shown here is derived from an EMBL/GenBank/DDBJ whole genome shotgun (WGS) entry which is preliminary data.</text>
</comment>